<protein>
    <submittedName>
        <fullName evidence="6">Pectate lyase</fullName>
    </submittedName>
</protein>
<keyword evidence="3 4" id="KW-0326">Glycosidase</keyword>
<evidence type="ECO:0000256" key="2">
    <source>
        <dbReference type="ARBA" id="ARBA00022801"/>
    </source>
</evidence>
<organism evidence="5 6">
    <name type="scientific">Meloidogyne floridensis</name>
    <dbReference type="NCBI Taxonomy" id="298350"/>
    <lineage>
        <taxon>Eukaryota</taxon>
        <taxon>Metazoa</taxon>
        <taxon>Ecdysozoa</taxon>
        <taxon>Nematoda</taxon>
        <taxon>Chromadorea</taxon>
        <taxon>Rhabditida</taxon>
        <taxon>Tylenchina</taxon>
        <taxon>Tylenchomorpha</taxon>
        <taxon>Tylenchoidea</taxon>
        <taxon>Meloidogynidae</taxon>
        <taxon>Meloidogyninae</taxon>
        <taxon>Meloidogyne</taxon>
    </lineage>
</organism>
<dbReference type="InterPro" id="IPR011050">
    <property type="entry name" value="Pectin_lyase_fold/virulence"/>
</dbReference>
<name>A0A915P7Y8_9BILA</name>
<dbReference type="SUPFAM" id="SSF51126">
    <property type="entry name" value="Pectin lyase-like"/>
    <property type="match status" value="1"/>
</dbReference>
<dbReference type="GO" id="GO:0005975">
    <property type="term" value="P:carbohydrate metabolic process"/>
    <property type="evidence" value="ECO:0007669"/>
    <property type="project" value="InterPro"/>
</dbReference>
<dbReference type="Pfam" id="PF00295">
    <property type="entry name" value="Glyco_hydro_28"/>
    <property type="match status" value="1"/>
</dbReference>
<evidence type="ECO:0000256" key="3">
    <source>
        <dbReference type="ARBA" id="ARBA00023295"/>
    </source>
</evidence>
<evidence type="ECO:0000313" key="6">
    <source>
        <dbReference type="WBParaSite" id="scf7180000423155.g10336"/>
    </source>
</evidence>
<sequence>MSIKLGNVILFITSFFGSKYFSIQWKIRAVHYDGESEDSVTLTAKTAQNYGKIKCSFLLYIINNRILTYAVTNGDGIDLGSSSNVQILNNLLDTGDDAFALSAGAGRIGENGKSTECILIRNNYIRHSHGAPSAGSHTAAWIKNLLVEYNVIVSASNGIRCKSSPPMGGGVKNAIFRNIAISFVNVQINNFNGNSAWKINDAQKLKFENVPTLKRNNWA</sequence>
<evidence type="ECO:0000256" key="4">
    <source>
        <dbReference type="RuleBase" id="RU361169"/>
    </source>
</evidence>
<dbReference type="WBParaSite" id="scf7180000423155.g10336">
    <property type="protein sequence ID" value="scf7180000423155.g10336"/>
    <property type="gene ID" value="scf7180000423155.g10336"/>
</dbReference>
<keyword evidence="5" id="KW-1185">Reference proteome</keyword>
<proteinExistence type="inferred from homology"/>
<reference evidence="6" key="1">
    <citation type="submission" date="2022-11" db="UniProtKB">
        <authorList>
            <consortium name="WormBaseParasite"/>
        </authorList>
    </citation>
    <scope>IDENTIFICATION</scope>
</reference>
<dbReference type="InterPro" id="IPR012334">
    <property type="entry name" value="Pectin_lyas_fold"/>
</dbReference>
<dbReference type="InterPro" id="IPR051801">
    <property type="entry name" value="GH28_Enzymes"/>
</dbReference>
<dbReference type="AlphaFoldDB" id="A0A915P7Y8"/>
<accession>A0A915P7Y8</accession>
<keyword evidence="2 4" id="KW-0378">Hydrolase</keyword>
<evidence type="ECO:0000256" key="1">
    <source>
        <dbReference type="ARBA" id="ARBA00008834"/>
    </source>
</evidence>
<evidence type="ECO:0000313" key="5">
    <source>
        <dbReference type="Proteomes" id="UP000887560"/>
    </source>
</evidence>
<dbReference type="PANTHER" id="PTHR31339">
    <property type="entry name" value="PECTIN LYASE-RELATED"/>
    <property type="match status" value="1"/>
</dbReference>
<dbReference type="GO" id="GO:0004650">
    <property type="term" value="F:polygalacturonase activity"/>
    <property type="evidence" value="ECO:0007669"/>
    <property type="project" value="InterPro"/>
</dbReference>
<dbReference type="InterPro" id="IPR000743">
    <property type="entry name" value="Glyco_hydro_28"/>
</dbReference>
<dbReference type="PANTHER" id="PTHR31339:SF9">
    <property type="entry name" value="PLASMIN AND FIBRONECTIN-BINDING PROTEIN A"/>
    <property type="match status" value="1"/>
</dbReference>
<dbReference type="Proteomes" id="UP000887560">
    <property type="component" value="Unplaced"/>
</dbReference>
<comment type="similarity">
    <text evidence="1 4">Belongs to the glycosyl hydrolase 28 family.</text>
</comment>
<dbReference type="Gene3D" id="2.160.20.10">
    <property type="entry name" value="Single-stranded right-handed beta-helix, Pectin lyase-like"/>
    <property type="match status" value="1"/>
</dbReference>